<comment type="catalytic activity">
    <reaction evidence="1">
        <text>ATP + protein L-histidine = ADP + protein N-phospho-L-histidine.</text>
        <dbReference type="EC" id="2.7.13.3"/>
    </reaction>
</comment>
<protein>
    <recommendedName>
        <fullName evidence="3">histidine kinase</fullName>
        <ecNumber evidence="3">2.7.13.3</ecNumber>
    </recommendedName>
</protein>
<dbReference type="PANTHER" id="PTHR44936:SF10">
    <property type="entry name" value="SENSOR PROTEIN RSTB"/>
    <property type="match status" value="1"/>
</dbReference>
<feature type="domain" description="HAMP" evidence="12">
    <location>
        <begin position="148"/>
        <end position="200"/>
    </location>
</feature>
<evidence type="ECO:0000259" key="11">
    <source>
        <dbReference type="PROSITE" id="PS50109"/>
    </source>
</evidence>
<dbReference type="EC" id="2.7.13.3" evidence="3"/>
<comment type="caution">
    <text evidence="13">The sequence shown here is derived from an EMBL/GenBank/DDBJ whole genome shotgun (WGS) entry which is preliminary data.</text>
</comment>
<dbReference type="Gene3D" id="3.30.565.10">
    <property type="entry name" value="Histidine kinase-like ATPase, C-terminal domain"/>
    <property type="match status" value="1"/>
</dbReference>
<evidence type="ECO:0000256" key="10">
    <source>
        <dbReference type="SAM" id="Phobius"/>
    </source>
</evidence>
<dbReference type="GO" id="GO:0000155">
    <property type="term" value="F:phosphorelay sensor kinase activity"/>
    <property type="evidence" value="ECO:0007669"/>
    <property type="project" value="InterPro"/>
</dbReference>
<dbReference type="InterPro" id="IPR003660">
    <property type="entry name" value="HAMP_dom"/>
</dbReference>
<name>A0A1I4WJX2_9HYPH</name>
<keyword evidence="5" id="KW-0597">Phosphoprotein</keyword>
<evidence type="ECO:0000313" key="14">
    <source>
        <dbReference type="Proteomes" id="UP000233491"/>
    </source>
</evidence>
<dbReference type="OrthoDB" id="9804645at2"/>
<keyword evidence="9" id="KW-0067">ATP-binding</keyword>
<keyword evidence="6" id="KW-0808">Transferase</keyword>
<accession>A0A1I4WJX2</accession>
<dbReference type="InterPro" id="IPR003594">
    <property type="entry name" value="HATPase_dom"/>
</dbReference>
<dbReference type="SMART" id="SM00387">
    <property type="entry name" value="HATPase_c"/>
    <property type="match status" value="1"/>
</dbReference>
<dbReference type="PRINTS" id="PR00344">
    <property type="entry name" value="BCTRLSENSOR"/>
</dbReference>
<evidence type="ECO:0000256" key="4">
    <source>
        <dbReference type="ARBA" id="ARBA00022475"/>
    </source>
</evidence>
<dbReference type="SMART" id="SM00388">
    <property type="entry name" value="HisKA"/>
    <property type="match status" value="1"/>
</dbReference>
<feature type="domain" description="Histidine kinase" evidence="11">
    <location>
        <begin position="208"/>
        <end position="406"/>
    </location>
</feature>
<keyword evidence="10" id="KW-0812">Transmembrane</keyword>
<dbReference type="CDD" id="cd00075">
    <property type="entry name" value="HATPase"/>
    <property type="match status" value="1"/>
</dbReference>
<dbReference type="GO" id="GO:0005524">
    <property type="term" value="F:ATP binding"/>
    <property type="evidence" value="ECO:0007669"/>
    <property type="project" value="UniProtKB-KW"/>
</dbReference>
<evidence type="ECO:0000256" key="1">
    <source>
        <dbReference type="ARBA" id="ARBA00000085"/>
    </source>
</evidence>
<dbReference type="SUPFAM" id="SSF55874">
    <property type="entry name" value="ATPase domain of HSP90 chaperone/DNA topoisomerase II/histidine kinase"/>
    <property type="match status" value="1"/>
</dbReference>
<dbReference type="AlphaFoldDB" id="A0A1I4WJX2"/>
<dbReference type="EMBL" id="PJNW01000008">
    <property type="protein sequence ID" value="PKR89073.1"/>
    <property type="molecule type" value="Genomic_DNA"/>
</dbReference>
<evidence type="ECO:0000256" key="3">
    <source>
        <dbReference type="ARBA" id="ARBA00012438"/>
    </source>
</evidence>
<dbReference type="SUPFAM" id="SSF47384">
    <property type="entry name" value="Homodimeric domain of signal transducing histidine kinase"/>
    <property type="match status" value="1"/>
</dbReference>
<dbReference type="RefSeq" id="WP_101289250.1">
    <property type="nucleotide sequence ID" value="NZ_FOUQ01000017.1"/>
</dbReference>
<organism evidence="13 14">
    <name type="scientific">Pleomorphomonas diazotrophica</name>
    <dbReference type="NCBI Taxonomy" id="1166257"/>
    <lineage>
        <taxon>Bacteria</taxon>
        <taxon>Pseudomonadati</taxon>
        <taxon>Pseudomonadota</taxon>
        <taxon>Alphaproteobacteria</taxon>
        <taxon>Hyphomicrobiales</taxon>
        <taxon>Pleomorphomonadaceae</taxon>
        <taxon>Pleomorphomonas</taxon>
    </lineage>
</organism>
<dbReference type="PROSITE" id="PS50885">
    <property type="entry name" value="HAMP"/>
    <property type="match status" value="1"/>
</dbReference>
<proteinExistence type="predicted"/>
<reference evidence="13 14" key="1">
    <citation type="submission" date="2017-12" db="EMBL/GenBank/DDBJ databases">
        <title>Anaerobic carbon monoxide metabolism by Pleomorphomonas carboxyditropha sp. nov., a new mesophilic hydrogenogenic carboxidotroph.</title>
        <authorList>
            <person name="Esquivel-Elizondo S."/>
            <person name="Krajmalnik-Brown R."/>
        </authorList>
    </citation>
    <scope>NUCLEOTIDE SEQUENCE [LARGE SCALE GENOMIC DNA]</scope>
    <source>
        <strain evidence="13 14">R5-392</strain>
    </source>
</reference>
<feature type="transmembrane region" description="Helical" evidence="10">
    <location>
        <begin position="128"/>
        <end position="147"/>
    </location>
</feature>
<keyword evidence="10" id="KW-1133">Transmembrane helix</keyword>
<dbReference type="GO" id="GO:0005886">
    <property type="term" value="C:plasma membrane"/>
    <property type="evidence" value="ECO:0007669"/>
    <property type="project" value="UniProtKB-SubCell"/>
</dbReference>
<dbReference type="InterPro" id="IPR036890">
    <property type="entry name" value="HATPase_C_sf"/>
</dbReference>
<evidence type="ECO:0000313" key="13">
    <source>
        <dbReference type="EMBL" id="PKR89073.1"/>
    </source>
</evidence>
<dbReference type="CDD" id="cd00082">
    <property type="entry name" value="HisKA"/>
    <property type="match status" value="1"/>
</dbReference>
<dbReference type="InterPro" id="IPR004358">
    <property type="entry name" value="Sig_transdc_His_kin-like_C"/>
</dbReference>
<dbReference type="Pfam" id="PF02518">
    <property type="entry name" value="HATPase_c"/>
    <property type="match status" value="1"/>
</dbReference>
<gene>
    <name evidence="13" type="ORF">CXZ10_11185</name>
</gene>
<keyword evidence="4" id="KW-1003">Cell membrane</keyword>
<comment type="subcellular location">
    <subcellularLocation>
        <location evidence="2">Cell membrane</location>
        <topology evidence="2">Multi-pass membrane protein</topology>
    </subcellularLocation>
</comment>
<evidence type="ECO:0000256" key="6">
    <source>
        <dbReference type="ARBA" id="ARBA00022679"/>
    </source>
</evidence>
<keyword evidence="8 13" id="KW-0418">Kinase</keyword>
<dbReference type="InterPro" id="IPR005467">
    <property type="entry name" value="His_kinase_dom"/>
</dbReference>
<evidence type="ECO:0000256" key="8">
    <source>
        <dbReference type="ARBA" id="ARBA00022777"/>
    </source>
</evidence>
<evidence type="ECO:0000256" key="2">
    <source>
        <dbReference type="ARBA" id="ARBA00004651"/>
    </source>
</evidence>
<evidence type="ECO:0000259" key="12">
    <source>
        <dbReference type="PROSITE" id="PS50885"/>
    </source>
</evidence>
<keyword evidence="7" id="KW-0547">Nucleotide-binding</keyword>
<keyword evidence="14" id="KW-1185">Reference proteome</keyword>
<sequence length="422" mass="45174">MKTLRAKIALLLVISIVSVVSLITITMASILGTQTDTASELLSRQAISLYAMAKRGGTAGILSDRPAPGEVDAGQTELLRSTTARLGTPLDLSVTRDLDDGRLRTASIRVGPQGWLMLDYDPPSAPEWWGWLLLITVSVGSIAVFVANRMSEPLALLERTVEAVDPNGALPVLPEEGPTEVRATAAAINSLSARLKRAMESRMRLVAAAGHDFRTPLTRMRLRAEFVADDEERALWLRDIDELKQIADSAIELVREETAQDAPEVIRAGDLVGSIVSELRELGFAVELTGADSVCVRANRLALSRALRNLFINAATHGVRGAVSVSGGATARITISDQGPGIDPAMLDQIFEPFFRAERARHQTFPGAGLGLSISREIIMREGGNIDIVNGAAGGLIQVVELPAVSGRADPFPPKVTPAVRF</sequence>
<evidence type="ECO:0000256" key="5">
    <source>
        <dbReference type="ARBA" id="ARBA00022553"/>
    </source>
</evidence>
<keyword evidence="10" id="KW-0472">Membrane</keyword>
<dbReference type="Gene3D" id="1.10.287.130">
    <property type="match status" value="1"/>
</dbReference>
<dbReference type="PROSITE" id="PS50109">
    <property type="entry name" value="HIS_KIN"/>
    <property type="match status" value="1"/>
</dbReference>
<dbReference type="Proteomes" id="UP000233491">
    <property type="component" value="Unassembled WGS sequence"/>
</dbReference>
<dbReference type="InterPro" id="IPR036097">
    <property type="entry name" value="HisK_dim/P_sf"/>
</dbReference>
<evidence type="ECO:0000256" key="9">
    <source>
        <dbReference type="ARBA" id="ARBA00022840"/>
    </source>
</evidence>
<evidence type="ECO:0000256" key="7">
    <source>
        <dbReference type="ARBA" id="ARBA00022741"/>
    </source>
</evidence>
<dbReference type="PANTHER" id="PTHR44936">
    <property type="entry name" value="SENSOR PROTEIN CREC"/>
    <property type="match status" value="1"/>
</dbReference>
<dbReference type="InterPro" id="IPR003661">
    <property type="entry name" value="HisK_dim/P_dom"/>
</dbReference>
<dbReference type="InterPro" id="IPR050980">
    <property type="entry name" value="2C_sensor_his_kinase"/>
</dbReference>